<feature type="compositionally biased region" description="Basic and acidic residues" evidence="1">
    <location>
        <begin position="532"/>
        <end position="543"/>
    </location>
</feature>
<dbReference type="Pfam" id="PF04326">
    <property type="entry name" value="SLFN_AlbA_2"/>
    <property type="match status" value="1"/>
</dbReference>
<dbReference type="Gene3D" id="3.20.20.140">
    <property type="entry name" value="Metal-dependent hydrolases"/>
    <property type="match status" value="1"/>
</dbReference>
<feature type="compositionally biased region" description="Low complexity" evidence="1">
    <location>
        <begin position="43"/>
        <end position="75"/>
    </location>
</feature>
<organism evidence="3">
    <name type="scientific">uncultured Thermomicrobiales bacterium</name>
    <dbReference type="NCBI Taxonomy" id="1645740"/>
    <lineage>
        <taxon>Bacteria</taxon>
        <taxon>Pseudomonadati</taxon>
        <taxon>Thermomicrobiota</taxon>
        <taxon>Thermomicrobia</taxon>
        <taxon>Thermomicrobiales</taxon>
        <taxon>environmental samples</taxon>
    </lineage>
</organism>
<dbReference type="InterPro" id="IPR003141">
    <property type="entry name" value="Pol/His_phosphatase_N"/>
</dbReference>
<dbReference type="SMART" id="SM00481">
    <property type="entry name" value="POLIIIAc"/>
    <property type="match status" value="1"/>
</dbReference>
<feature type="compositionally biased region" description="Low complexity" evidence="1">
    <location>
        <begin position="583"/>
        <end position="600"/>
    </location>
</feature>
<dbReference type="AlphaFoldDB" id="A0A6J4U0M9"/>
<feature type="compositionally biased region" description="Basic and acidic residues" evidence="1">
    <location>
        <begin position="557"/>
        <end position="573"/>
    </location>
</feature>
<dbReference type="PANTHER" id="PTHR42924:SF3">
    <property type="entry name" value="POLYMERASE_HISTIDINOL PHOSPHATASE N-TERMINAL DOMAIN-CONTAINING PROTEIN"/>
    <property type="match status" value="1"/>
</dbReference>
<protein>
    <submittedName>
        <fullName evidence="3">PHP N-terminal domain protein</fullName>
    </submittedName>
</protein>
<feature type="region of interest" description="Disordered" evidence="1">
    <location>
        <begin position="522"/>
        <end position="611"/>
    </location>
</feature>
<name>A0A6J4U0M9_9BACT</name>
<dbReference type="Gene3D" id="3.30.950.30">
    <property type="entry name" value="Schlafen, AAA domain"/>
    <property type="match status" value="1"/>
</dbReference>
<feature type="domain" description="Polymerase/histidinol phosphatase N-terminal" evidence="2">
    <location>
        <begin position="91"/>
        <end position="185"/>
    </location>
</feature>
<dbReference type="GO" id="GO:0035312">
    <property type="term" value="F:5'-3' DNA exonuclease activity"/>
    <property type="evidence" value="ECO:0007669"/>
    <property type="project" value="TreeGrafter"/>
</dbReference>
<dbReference type="InterPro" id="IPR016195">
    <property type="entry name" value="Pol/histidinol_Pase-like"/>
</dbReference>
<dbReference type="SUPFAM" id="SSF89550">
    <property type="entry name" value="PHP domain-like"/>
    <property type="match status" value="1"/>
</dbReference>
<gene>
    <name evidence="3" type="ORF">AVDCRST_MAG49-374</name>
</gene>
<evidence type="ECO:0000313" key="3">
    <source>
        <dbReference type="EMBL" id="CAA9535151.1"/>
    </source>
</evidence>
<dbReference type="InterPro" id="IPR007421">
    <property type="entry name" value="Schlafen_AlbA_2_dom"/>
</dbReference>
<dbReference type="InterPro" id="IPR052018">
    <property type="entry name" value="PHP_domain"/>
</dbReference>
<dbReference type="GO" id="GO:0004534">
    <property type="term" value="F:5'-3' RNA exonuclease activity"/>
    <property type="evidence" value="ECO:0007669"/>
    <property type="project" value="TreeGrafter"/>
</dbReference>
<accession>A0A6J4U0M9</accession>
<sequence>MGVGRRYVAVAPKERSVPISDTLSPNGPSTASSRSGGRRPRPARAQDARATTAPVEATAAPAADSPTRAPRPVAAAAVSQHQAATHTWRRMDLHVHTPASVDYQEPSVTPLRLLQQAEARGLDIVAFTDHNSIRGYADLWREIEDLELLEYLKRLQPVEEERLREYRRLLGKILLLPGFEFTATFGFHILAIFPESTSVRKMEHLLLTLGVPEERFGSGEVGATTDVLRAYELLDEAGALVIGAHANSTHGVAMQGLRFGGQTKIAYTQDPHLHALEVTDLILNGHRRSTARFFSGTKAEYPRRMHCIQGSDAHRLERDPNRESNLGIGDRATEVDLATVSFAALKALFLSDEFERTRPYLGGTEAIEVFREARAEGNTVDQAFHENLSTKRTGVGHVLRDIVALANTGGGTVYVGASAFEKRPLVGVPDVNAAAEELSAELARQVTPALTVATETLPIEGKDLLVVRVAPGPEKPYALAPGNIFVREEGESVPASRDQIVAMVQEGRAAMMAPVVVPPGAPAMLPSPADPAADRPGSRRPADPGEQGEPVAPGRNGRRDGAVADRQPTEGRRATNGYDADRAAVAPRRAQVAAEPVAVRPAPPPARPAPTGYLDEVTEDAEDDDVLPTSGVEVVESYEQNGVVYYTVRDLKHQTYVHNVTRDTSKRLWRYAIEQHEEHPVDEGAVRWVGDFGFLKSYRPRGGERRFNLAYRGDGEPRVFYGVGGEDLAPEWLAAIPPRRD</sequence>
<feature type="region of interest" description="Disordered" evidence="1">
    <location>
        <begin position="1"/>
        <end position="75"/>
    </location>
</feature>
<evidence type="ECO:0000256" key="1">
    <source>
        <dbReference type="SAM" id="MobiDB-lite"/>
    </source>
</evidence>
<evidence type="ECO:0000259" key="2">
    <source>
        <dbReference type="SMART" id="SM00481"/>
    </source>
</evidence>
<proteinExistence type="predicted"/>
<dbReference type="EMBL" id="CADCWG010000014">
    <property type="protein sequence ID" value="CAA9535151.1"/>
    <property type="molecule type" value="Genomic_DNA"/>
</dbReference>
<dbReference type="InterPro" id="IPR038461">
    <property type="entry name" value="Schlafen_AlbA_2_dom_sf"/>
</dbReference>
<dbReference type="PANTHER" id="PTHR42924">
    <property type="entry name" value="EXONUCLEASE"/>
    <property type="match status" value="1"/>
</dbReference>
<reference evidence="3" key="1">
    <citation type="submission" date="2020-02" db="EMBL/GenBank/DDBJ databases">
        <authorList>
            <person name="Meier V. D."/>
        </authorList>
    </citation>
    <scope>NUCLEOTIDE SEQUENCE</scope>
    <source>
        <strain evidence="3">AVDCRST_MAG49</strain>
    </source>
</reference>